<dbReference type="Pfam" id="PF20151">
    <property type="entry name" value="DUF6533"/>
    <property type="match status" value="1"/>
</dbReference>
<evidence type="ECO:0000313" key="3">
    <source>
        <dbReference type="EMBL" id="KAF9479475.1"/>
    </source>
</evidence>
<evidence type="ECO:0000256" key="1">
    <source>
        <dbReference type="SAM" id="Phobius"/>
    </source>
</evidence>
<accession>A0A9P5Z392</accession>
<feature type="transmembrane region" description="Helical" evidence="1">
    <location>
        <begin position="86"/>
        <end position="109"/>
    </location>
</feature>
<proteinExistence type="predicted"/>
<dbReference type="EMBL" id="MU155212">
    <property type="protein sequence ID" value="KAF9479475.1"/>
    <property type="molecule type" value="Genomic_DNA"/>
</dbReference>
<evidence type="ECO:0000313" key="4">
    <source>
        <dbReference type="Proteomes" id="UP000807469"/>
    </source>
</evidence>
<feature type="transmembrane region" description="Helical" evidence="1">
    <location>
        <begin position="62"/>
        <end position="79"/>
    </location>
</feature>
<protein>
    <recommendedName>
        <fullName evidence="2">DUF6533 domain-containing protein</fullName>
    </recommendedName>
</protein>
<dbReference type="OrthoDB" id="2745134at2759"/>
<sequence>AIVYYEYSITVSSEVERFWLRGRQSCASGLFYLNRYLTLFGHIPIVIDCQHLHSYHQYLTTFIQSVVVITLVMRMYALYERSRRVLVLYLMTCALMIGIGLHCVGAFTLHPFSSLTRFSGLAVTWGSLLMFDTLIFSMTLKKSLTAVRAPEVNILTVLFRDGE</sequence>
<comment type="caution">
    <text evidence="3">The sequence shown here is derived from an EMBL/GenBank/DDBJ whole genome shotgun (WGS) entry which is preliminary data.</text>
</comment>
<gene>
    <name evidence="3" type="ORF">BDN70DRAFT_807039</name>
</gene>
<name>A0A9P5Z392_9AGAR</name>
<feature type="domain" description="DUF6533" evidence="2">
    <location>
        <begin position="1"/>
        <end position="40"/>
    </location>
</feature>
<keyword evidence="1" id="KW-0472">Membrane</keyword>
<reference evidence="3" key="1">
    <citation type="submission" date="2020-11" db="EMBL/GenBank/DDBJ databases">
        <authorList>
            <consortium name="DOE Joint Genome Institute"/>
            <person name="Ahrendt S."/>
            <person name="Riley R."/>
            <person name="Andreopoulos W."/>
            <person name="Labutti K."/>
            <person name="Pangilinan J."/>
            <person name="Ruiz-Duenas F.J."/>
            <person name="Barrasa J.M."/>
            <person name="Sanchez-Garcia M."/>
            <person name="Camarero S."/>
            <person name="Miyauchi S."/>
            <person name="Serrano A."/>
            <person name="Linde D."/>
            <person name="Babiker R."/>
            <person name="Drula E."/>
            <person name="Ayuso-Fernandez I."/>
            <person name="Pacheco R."/>
            <person name="Padilla G."/>
            <person name="Ferreira P."/>
            <person name="Barriuso J."/>
            <person name="Kellner H."/>
            <person name="Castanera R."/>
            <person name="Alfaro M."/>
            <person name="Ramirez L."/>
            <person name="Pisabarro A.G."/>
            <person name="Kuo A."/>
            <person name="Tritt A."/>
            <person name="Lipzen A."/>
            <person name="He G."/>
            <person name="Yan M."/>
            <person name="Ng V."/>
            <person name="Cullen D."/>
            <person name="Martin F."/>
            <person name="Rosso M.-N."/>
            <person name="Henrissat B."/>
            <person name="Hibbett D."/>
            <person name="Martinez A.T."/>
            <person name="Grigoriev I.V."/>
        </authorList>
    </citation>
    <scope>NUCLEOTIDE SEQUENCE</scope>
    <source>
        <strain evidence="3">CIRM-BRFM 674</strain>
    </source>
</reference>
<keyword evidence="1" id="KW-1133">Transmembrane helix</keyword>
<keyword evidence="4" id="KW-1185">Reference proteome</keyword>
<dbReference type="InterPro" id="IPR045340">
    <property type="entry name" value="DUF6533"/>
</dbReference>
<dbReference type="AlphaFoldDB" id="A0A9P5Z392"/>
<dbReference type="Proteomes" id="UP000807469">
    <property type="component" value="Unassembled WGS sequence"/>
</dbReference>
<organism evidence="3 4">
    <name type="scientific">Pholiota conissans</name>
    <dbReference type="NCBI Taxonomy" id="109636"/>
    <lineage>
        <taxon>Eukaryota</taxon>
        <taxon>Fungi</taxon>
        <taxon>Dikarya</taxon>
        <taxon>Basidiomycota</taxon>
        <taxon>Agaricomycotina</taxon>
        <taxon>Agaricomycetes</taxon>
        <taxon>Agaricomycetidae</taxon>
        <taxon>Agaricales</taxon>
        <taxon>Agaricineae</taxon>
        <taxon>Strophariaceae</taxon>
        <taxon>Pholiota</taxon>
    </lineage>
</organism>
<evidence type="ECO:0000259" key="2">
    <source>
        <dbReference type="Pfam" id="PF20151"/>
    </source>
</evidence>
<keyword evidence="1" id="KW-0812">Transmembrane</keyword>
<feature type="non-terminal residue" evidence="3">
    <location>
        <position position="1"/>
    </location>
</feature>
<feature type="transmembrane region" description="Helical" evidence="1">
    <location>
        <begin position="121"/>
        <end position="140"/>
    </location>
</feature>